<dbReference type="PANTHER" id="PTHR43283">
    <property type="entry name" value="BETA-LACTAMASE-RELATED"/>
    <property type="match status" value="1"/>
</dbReference>
<evidence type="ECO:0000313" key="3">
    <source>
        <dbReference type="Proteomes" id="UP000054683"/>
    </source>
</evidence>
<gene>
    <name evidence="2" type="ORF">AWB69_01808</name>
</gene>
<dbReference type="InterPro" id="IPR012338">
    <property type="entry name" value="Beta-lactam/transpept-like"/>
</dbReference>
<dbReference type="EMBL" id="FCOK02000008">
    <property type="protein sequence ID" value="SAL24663.1"/>
    <property type="molecule type" value="Genomic_DNA"/>
</dbReference>
<feature type="domain" description="Beta-lactamase-related" evidence="1">
    <location>
        <begin position="15"/>
        <end position="331"/>
    </location>
</feature>
<keyword evidence="2" id="KW-0121">Carboxypeptidase</keyword>
<name>A0A158FYC1_9BURK</name>
<dbReference type="AlphaFoldDB" id="A0A158FYC1"/>
<evidence type="ECO:0000259" key="1">
    <source>
        <dbReference type="Pfam" id="PF00144"/>
    </source>
</evidence>
<proteinExistence type="predicted"/>
<evidence type="ECO:0000313" key="2">
    <source>
        <dbReference type="EMBL" id="SAL24663.1"/>
    </source>
</evidence>
<dbReference type="GO" id="GO:0004180">
    <property type="term" value="F:carboxypeptidase activity"/>
    <property type="evidence" value="ECO:0007669"/>
    <property type="project" value="UniProtKB-KW"/>
</dbReference>
<keyword evidence="2" id="KW-0378">Hydrolase</keyword>
<organism evidence="2 3">
    <name type="scientific">Caballeronia udeis</name>
    <dbReference type="NCBI Taxonomy" id="1232866"/>
    <lineage>
        <taxon>Bacteria</taxon>
        <taxon>Pseudomonadati</taxon>
        <taxon>Pseudomonadota</taxon>
        <taxon>Betaproteobacteria</taxon>
        <taxon>Burkholderiales</taxon>
        <taxon>Burkholderiaceae</taxon>
        <taxon>Caballeronia</taxon>
    </lineage>
</organism>
<dbReference type="SUPFAM" id="SSF56601">
    <property type="entry name" value="beta-lactamase/transpeptidase-like"/>
    <property type="match status" value="1"/>
</dbReference>
<dbReference type="Proteomes" id="UP000054683">
    <property type="component" value="Unassembled WGS sequence"/>
</dbReference>
<protein>
    <submittedName>
        <fullName evidence="2">Serine-type D-Ala-D-Ala carboxypeptidase</fullName>
    </submittedName>
</protein>
<dbReference type="RefSeq" id="WP_231937034.1">
    <property type="nucleotide sequence ID" value="NZ_FCOK02000008.1"/>
</dbReference>
<dbReference type="Pfam" id="PF00144">
    <property type="entry name" value="Beta-lactamase"/>
    <property type="match status" value="1"/>
</dbReference>
<sequence length="352" mass="38541">MDFLQREVLTAALHEQSAAMAVFITGKNVPVPWGIAAGMADSSTARPLTVDTPLRVASNTKTFVAATVLRLWEQGMIVLEAPIAALLAPTLERLLASRGYRTDTITVRHLLSHSAGIYDHADDPRYFKAVLANPTHHWTREEQVGLSCHYAGPTNAPGKEYRYSDTGYVLLGDIVERVTQAPLAESVRHQLRFDERGLASTWWEMVESQPAGTQACARQFLDDEAVTDVTHLSATLDLYGGGGLVMSVRDLATFQQDLFENRVFDNPGTLAEMLRQGDHEGAEEYRLGMSVKRVGGRECYSHAGFWGTAVYYSPHAGVSVAGFTTHRAGRPALVELLERAVRAAAEGGEEQD</sequence>
<keyword evidence="2" id="KW-0645">Protease</keyword>
<accession>A0A158FYC1</accession>
<reference evidence="2 3" key="1">
    <citation type="submission" date="2016-01" db="EMBL/GenBank/DDBJ databases">
        <authorList>
            <person name="Oliw E.H."/>
        </authorList>
    </citation>
    <scope>NUCLEOTIDE SEQUENCE [LARGE SCALE GENOMIC DNA]</scope>
    <source>
        <strain evidence="2">LMG 27134</strain>
    </source>
</reference>
<dbReference type="Gene3D" id="3.40.710.10">
    <property type="entry name" value="DD-peptidase/beta-lactamase superfamily"/>
    <property type="match status" value="1"/>
</dbReference>
<dbReference type="InterPro" id="IPR001466">
    <property type="entry name" value="Beta-lactam-related"/>
</dbReference>
<dbReference type="InterPro" id="IPR050789">
    <property type="entry name" value="Diverse_Enzym_Activities"/>
</dbReference>